<dbReference type="GO" id="GO:0016787">
    <property type="term" value="F:hydrolase activity"/>
    <property type="evidence" value="ECO:0007669"/>
    <property type="project" value="UniProtKB-KW"/>
</dbReference>
<evidence type="ECO:0000259" key="1">
    <source>
        <dbReference type="Pfam" id="PF12146"/>
    </source>
</evidence>
<dbReference type="Pfam" id="PF12146">
    <property type="entry name" value="Hydrolase_4"/>
    <property type="match status" value="1"/>
</dbReference>
<dbReference type="SUPFAM" id="SSF53474">
    <property type="entry name" value="alpha/beta-Hydrolases"/>
    <property type="match status" value="1"/>
</dbReference>
<keyword evidence="2" id="KW-0378">Hydrolase</keyword>
<protein>
    <submittedName>
        <fullName evidence="2">Alpha/beta fold hydrolase</fullName>
    </submittedName>
</protein>
<gene>
    <name evidence="2" type="ORF">H4O21_12210</name>
</gene>
<reference evidence="2 3" key="1">
    <citation type="submission" date="2020-08" db="EMBL/GenBank/DDBJ databases">
        <title>Oceanospirillum sp. nov. isolated from marine sediment.</title>
        <authorList>
            <person name="Ji X."/>
        </authorList>
    </citation>
    <scope>NUCLEOTIDE SEQUENCE [LARGE SCALE GENOMIC DNA]</scope>
    <source>
        <strain evidence="2 3">D5</strain>
    </source>
</reference>
<organism evidence="2 3">
    <name type="scientific">Oceanospirillum sediminis</name>
    <dbReference type="NCBI Taxonomy" id="2760088"/>
    <lineage>
        <taxon>Bacteria</taxon>
        <taxon>Pseudomonadati</taxon>
        <taxon>Pseudomonadota</taxon>
        <taxon>Gammaproteobacteria</taxon>
        <taxon>Oceanospirillales</taxon>
        <taxon>Oceanospirillaceae</taxon>
        <taxon>Oceanospirillum</taxon>
    </lineage>
</organism>
<dbReference type="Gene3D" id="3.40.50.1820">
    <property type="entry name" value="alpha/beta hydrolase"/>
    <property type="match status" value="1"/>
</dbReference>
<evidence type="ECO:0000313" key="3">
    <source>
        <dbReference type="Proteomes" id="UP000565262"/>
    </source>
</evidence>
<dbReference type="InterPro" id="IPR022742">
    <property type="entry name" value="Hydrolase_4"/>
</dbReference>
<dbReference type="Proteomes" id="UP000565262">
    <property type="component" value="Unassembled WGS sequence"/>
</dbReference>
<comment type="caution">
    <text evidence="2">The sequence shown here is derived from an EMBL/GenBank/DDBJ whole genome shotgun (WGS) entry which is preliminary data.</text>
</comment>
<dbReference type="InterPro" id="IPR029058">
    <property type="entry name" value="AB_hydrolase_fold"/>
</dbReference>
<accession>A0A839IRR5</accession>
<feature type="domain" description="Serine aminopeptidase S33" evidence="1">
    <location>
        <begin position="83"/>
        <end position="201"/>
    </location>
</feature>
<evidence type="ECO:0000313" key="2">
    <source>
        <dbReference type="EMBL" id="MBB1487370.1"/>
    </source>
</evidence>
<dbReference type="EMBL" id="JACJFM010000014">
    <property type="protein sequence ID" value="MBB1487370.1"/>
    <property type="molecule type" value="Genomic_DNA"/>
</dbReference>
<keyword evidence="3" id="KW-1185">Reference proteome</keyword>
<sequence length="384" mass="43337">MSKKKLSFILASTALMMACSQKQVQSEKQPSASLPEYMQADFQQYIADNEQWLRENRNFLSNDPEMEISINMPFERIPEQPNGKAVLLVHGLSDSPYSFIDIAEQLVQQGFLVRTLLLPGHGSKAADLMLPTLEDWTGIVKHHTELLASKYDELWLGGYSTGANLVTIEASENTNVDGLLLFSPAFKPDNNLVRFAPVISLFVDWADEDPEENIAKYDSLPMNGAAVYYETSSLVRDRLSEKTLDIPVFMAISEGDSVIDTLTALELYQNSFSHSGKQLAWFGEYQPAVDGLNQFSMRLPEQRISAGSHMSMLYKPGNAHYGINGRFRMCSNGQQEAQEQLCRQGEEVWYSGWGYQEKGKIHARLSWNPYFKETMAVMKKVLTI</sequence>
<proteinExistence type="predicted"/>
<dbReference type="PROSITE" id="PS51257">
    <property type="entry name" value="PROKAR_LIPOPROTEIN"/>
    <property type="match status" value="1"/>
</dbReference>
<name>A0A839IRR5_9GAMM</name>
<dbReference type="AlphaFoldDB" id="A0A839IRR5"/>